<dbReference type="EC" id="3.4.21.88" evidence="15"/>
<dbReference type="GO" id="GO:0006281">
    <property type="term" value="P:DNA repair"/>
    <property type="evidence" value="ECO:0007669"/>
    <property type="project" value="UniProtKB-KW"/>
</dbReference>
<dbReference type="GO" id="GO:0006260">
    <property type="term" value="P:DNA replication"/>
    <property type="evidence" value="ECO:0007669"/>
    <property type="project" value="UniProtKB-KW"/>
</dbReference>
<dbReference type="PANTHER" id="PTHR33516">
    <property type="entry name" value="LEXA REPRESSOR"/>
    <property type="match status" value="1"/>
</dbReference>
<dbReference type="InterPro" id="IPR006200">
    <property type="entry name" value="LexA"/>
</dbReference>
<name>A0AAF0CRC6_9BACT</name>
<dbReference type="Gene3D" id="2.10.109.10">
    <property type="entry name" value="Umud Fragment, subunit A"/>
    <property type="match status" value="1"/>
</dbReference>
<keyword evidence="11" id="KW-0742">SOS response</keyword>
<keyword evidence="16" id="KW-1185">Reference proteome</keyword>
<reference evidence="15" key="1">
    <citation type="submission" date="2023-03" db="EMBL/GenBank/DDBJ databases">
        <title>Lomoglobus Profundus gen. nov., sp. nov., a novel member of the phylum Verrucomicrobia, isolated from deep-marine sediment of South China Sea.</title>
        <authorList>
            <person name="Ahmad T."/>
            <person name="Ishaq S.E."/>
            <person name="Wang F."/>
        </authorList>
    </citation>
    <scope>NUCLEOTIDE SEQUENCE</scope>
    <source>
        <strain evidence="15">LMO-M01</strain>
    </source>
</reference>
<keyword evidence="10" id="KW-0234">DNA repair</keyword>
<dbReference type="NCBIfam" id="TIGR00498">
    <property type="entry name" value="lexA"/>
    <property type="match status" value="1"/>
</dbReference>
<proteinExistence type="inferred from homology"/>
<keyword evidence="2" id="KW-0678">Repressor</keyword>
<keyword evidence="3" id="KW-0235">DNA replication</keyword>
<dbReference type="EMBL" id="CP119075">
    <property type="protein sequence ID" value="WED66640.1"/>
    <property type="molecule type" value="Genomic_DNA"/>
</dbReference>
<gene>
    <name evidence="15" type="primary">lexA</name>
    <name evidence="15" type="ORF">PXH66_07225</name>
</gene>
<keyword evidence="9" id="KW-0804">Transcription</keyword>
<evidence type="ECO:0000259" key="14">
    <source>
        <dbReference type="Pfam" id="PF01726"/>
    </source>
</evidence>
<feature type="domain" description="LexA repressor DNA-binding" evidence="14">
    <location>
        <begin position="3"/>
        <end position="60"/>
    </location>
</feature>
<accession>A0AAF0CRC6</accession>
<feature type="domain" description="Peptidase S24/S26A/S26B/S26C" evidence="13">
    <location>
        <begin position="82"/>
        <end position="197"/>
    </location>
</feature>
<dbReference type="InterPro" id="IPR006199">
    <property type="entry name" value="LexA_DNA-bd_dom"/>
</dbReference>
<dbReference type="SUPFAM" id="SSF46785">
    <property type="entry name" value="Winged helix' DNA-binding domain"/>
    <property type="match status" value="1"/>
</dbReference>
<evidence type="ECO:0000259" key="13">
    <source>
        <dbReference type="Pfam" id="PF00717"/>
    </source>
</evidence>
<evidence type="ECO:0000313" key="15">
    <source>
        <dbReference type="EMBL" id="WED66640.1"/>
    </source>
</evidence>
<evidence type="ECO:0000256" key="1">
    <source>
        <dbReference type="ARBA" id="ARBA00007484"/>
    </source>
</evidence>
<comment type="similarity">
    <text evidence="1 12">Belongs to the peptidase S24 family.</text>
</comment>
<dbReference type="Pfam" id="PF01726">
    <property type="entry name" value="LexA_DNA_bind"/>
    <property type="match status" value="1"/>
</dbReference>
<dbReference type="GO" id="GO:0006508">
    <property type="term" value="P:proteolysis"/>
    <property type="evidence" value="ECO:0007669"/>
    <property type="project" value="InterPro"/>
</dbReference>
<evidence type="ECO:0000256" key="11">
    <source>
        <dbReference type="ARBA" id="ARBA00023236"/>
    </source>
</evidence>
<dbReference type="GO" id="GO:0045892">
    <property type="term" value="P:negative regulation of DNA-templated transcription"/>
    <property type="evidence" value="ECO:0007669"/>
    <property type="project" value="InterPro"/>
</dbReference>
<dbReference type="KEGG" id="slom:PXH66_07225"/>
<evidence type="ECO:0000256" key="7">
    <source>
        <dbReference type="ARBA" id="ARBA00023015"/>
    </source>
</evidence>
<dbReference type="InterPro" id="IPR006197">
    <property type="entry name" value="Peptidase_S24_LexA"/>
</dbReference>
<evidence type="ECO:0000256" key="8">
    <source>
        <dbReference type="ARBA" id="ARBA00023125"/>
    </source>
</evidence>
<dbReference type="GO" id="GO:0003677">
    <property type="term" value="F:DNA binding"/>
    <property type="evidence" value="ECO:0007669"/>
    <property type="project" value="UniProtKB-KW"/>
</dbReference>
<evidence type="ECO:0000256" key="5">
    <source>
        <dbReference type="ARBA" id="ARBA00022801"/>
    </source>
</evidence>
<dbReference type="AlphaFoldDB" id="A0AAF0CRC6"/>
<evidence type="ECO:0000313" key="16">
    <source>
        <dbReference type="Proteomes" id="UP001218638"/>
    </source>
</evidence>
<keyword evidence="7" id="KW-0805">Transcription regulation</keyword>
<keyword evidence="6 12" id="KW-0068">Autocatalytic cleavage</keyword>
<evidence type="ECO:0000256" key="6">
    <source>
        <dbReference type="ARBA" id="ARBA00022813"/>
    </source>
</evidence>
<dbReference type="PANTHER" id="PTHR33516:SF2">
    <property type="entry name" value="LEXA REPRESSOR-RELATED"/>
    <property type="match status" value="1"/>
</dbReference>
<evidence type="ECO:0000256" key="9">
    <source>
        <dbReference type="ARBA" id="ARBA00023163"/>
    </source>
</evidence>
<dbReference type="Gene3D" id="1.10.10.10">
    <property type="entry name" value="Winged helix-like DNA-binding domain superfamily/Winged helix DNA-binding domain"/>
    <property type="match status" value="1"/>
</dbReference>
<dbReference type="GO" id="GO:0004252">
    <property type="term" value="F:serine-type endopeptidase activity"/>
    <property type="evidence" value="ECO:0007669"/>
    <property type="project" value="UniProtKB-EC"/>
</dbReference>
<dbReference type="SUPFAM" id="SSF51306">
    <property type="entry name" value="LexA/Signal peptidase"/>
    <property type="match status" value="1"/>
</dbReference>
<sequence length="205" mass="22159">MATSLTEAQENVFSFIVRHQTQHARPPSLREICQEFGFASHNAARKHVQALARKGYVSQTGDGRTWAATNAKEVQGYFHNVPLFGTIPAGLPGDNPELADEAVRIDPEVFGLRSAKGLFALRVRGDSMTGAQIADGDVALLRAEPGLPGQIVAALIDGESTLKRMVREGRRLFLRAENPTYQDLIPAESLTVQGVLVGVIGCGQR</sequence>
<dbReference type="RefSeq" id="WP_330927988.1">
    <property type="nucleotide sequence ID" value="NZ_JAKGCW010000015.1"/>
</dbReference>
<dbReference type="CDD" id="cd06529">
    <property type="entry name" value="S24_LexA-like"/>
    <property type="match status" value="1"/>
</dbReference>
<dbReference type="PRINTS" id="PR00726">
    <property type="entry name" value="LEXASERPTASE"/>
</dbReference>
<evidence type="ECO:0000256" key="2">
    <source>
        <dbReference type="ARBA" id="ARBA00022491"/>
    </source>
</evidence>
<keyword evidence="5 12" id="KW-0378">Hydrolase</keyword>
<dbReference type="InterPro" id="IPR039418">
    <property type="entry name" value="LexA-like"/>
</dbReference>
<dbReference type="GO" id="GO:0009432">
    <property type="term" value="P:SOS response"/>
    <property type="evidence" value="ECO:0007669"/>
    <property type="project" value="UniProtKB-KW"/>
</dbReference>
<organism evidence="15 16">
    <name type="scientific">Synoicihabitans lomoniglobus</name>
    <dbReference type="NCBI Taxonomy" id="2909285"/>
    <lineage>
        <taxon>Bacteria</taxon>
        <taxon>Pseudomonadati</taxon>
        <taxon>Verrucomicrobiota</taxon>
        <taxon>Opitutia</taxon>
        <taxon>Opitutales</taxon>
        <taxon>Opitutaceae</taxon>
        <taxon>Synoicihabitans</taxon>
    </lineage>
</organism>
<keyword evidence="8" id="KW-0238">DNA-binding</keyword>
<dbReference type="Pfam" id="PF00717">
    <property type="entry name" value="Peptidase_S24"/>
    <property type="match status" value="1"/>
</dbReference>
<evidence type="ECO:0000256" key="4">
    <source>
        <dbReference type="ARBA" id="ARBA00022763"/>
    </source>
</evidence>
<dbReference type="InterPro" id="IPR036286">
    <property type="entry name" value="LexA/Signal_pep-like_sf"/>
</dbReference>
<dbReference type="Proteomes" id="UP001218638">
    <property type="component" value="Chromosome"/>
</dbReference>
<keyword evidence="4" id="KW-0227">DNA damage</keyword>
<protein>
    <submittedName>
        <fullName evidence="15">Transcriptional repressor LexA</fullName>
        <ecNumber evidence="15">3.4.21.88</ecNumber>
    </submittedName>
</protein>
<evidence type="ECO:0000256" key="10">
    <source>
        <dbReference type="ARBA" id="ARBA00023204"/>
    </source>
</evidence>
<dbReference type="InterPro" id="IPR036388">
    <property type="entry name" value="WH-like_DNA-bd_sf"/>
</dbReference>
<dbReference type="InterPro" id="IPR050077">
    <property type="entry name" value="LexA_repressor"/>
</dbReference>
<evidence type="ECO:0000256" key="3">
    <source>
        <dbReference type="ARBA" id="ARBA00022705"/>
    </source>
</evidence>
<dbReference type="InterPro" id="IPR036390">
    <property type="entry name" value="WH_DNA-bd_sf"/>
</dbReference>
<evidence type="ECO:0000256" key="12">
    <source>
        <dbReference type="RuleBase" id="RU003991"/>
    </source>
</evidence>
<dbReference type="InterPro" id="IPR015927">
    <property type="entry name" value="Peptidase_S24_S26A/B/C"/>
</dbReference>